<dbReference type="GO" id="GO:0042391">
    <property type="term" value="P:regulation of membrane potential"/>
    <property type="evidence" value="ECO:0007669"/>
    <property type="project" value="TreeGrafter"/>
</dbReference>
<feature type="non-terminal residue" evidence="8">
    <location>
        <position position="525"/>
    </location>
</feature>
<evidence type="ECO:0000256" key="1">
    <source>
        <dbReference type="ARBA" id="ARBA00004141"/>
    </source>
</evidence>
<proteinExistence type="predicted"/>
<dbReference type="InterPro" id="IPR003938">
    <property type="entry name" value="K_chnl_volt-dep_EAG/ELK/ERG"/>
</dbReference>
<protein>
    <submittedName>
        <fullName evidence="8">Voltage-gated ion channel superfamily</fullName>
    </submittedName>
</protein>
<dbReference type="GO" id="GO:0005249">
    <property type="term" value="F:voltage-gated potassium channel activity"/>
    <property type="evidence" value="ECO:0007669"/>
    <property type="project" value="InterPro"/>
</dbReference>
<evidence type="ECO:0000256" key="3">
    <source>
        <dbReference type="ARBA" id="ARBA00022989"/>
    </source>
</evidence>
<dbReference type="Gene3D" id="1.10.287.70">
    <property type="match status" value="1"/>
</dbReference>
<dbReference type="OrthoDB" id="63572at2759"/>
<evidence type="ECO:0000256" key="6">
    <source>
        <dbReference type="SAM" id="Phobius"/>
    </source>
</evidence>
<evidence type="ECO:0000313" key="9">
    <source>
        <dbReference type="Proteomes" id="UP000037460"/>
    </source>
</evidence>
<dbReference type="GO" id="GO:0005886">
    <property type="term" value="C:plasma membrane"/>
    <property type="evidence" value="ECO:0007669"/>
    <property type="project" value="TreeGrafter"/>
</dbReference>
<dbReference type="PANTHER" id="PTHR10217">
    <property type="entry name" value="VOLTAGE AND LIGAND GATED POTASSIUM CHANNEL"/>
    <property type="match status" value="1"/>
</dbReference>
<dbReference type="InterPro" id="IPR005821">
    <property type="entry name" value="Ion_trans_dom"/>
</dbReference>
<feature type="region of interest" description="Disordered" evidence="5">
    <location>
        <begin position="1"/>
        <end position="63"/>
    </location>
</feature>
<feature type="domain" description="Ion transport" evidence="7">
    <location>
        <begin position="86"/>
        <end position="379"/>
    </location>
</feature>
<comment type="caution">
    <text evidence="8">The sequence shown here is derived from an EMBL/GenBank/DDBJ whole genome shotgun (WGS) entry which is preliminary data.</text>
</comment>
<organism evidence="8 9">
    <name type="scientific">Chrysochromulina tobinii</name>
    <dbReference type="NCBI Taxonomy" id="1460289"/>
    <lineage>
        <taxon>Eukaryota</taxon>
        <taxon>Haptista</taxon>
        <taxon>Haptophyta</taxon>
        <taxon>Prymnesiophyceae</taxon>
        <taxon>Prymnesiales</taxon>
        <taxon>Chrysochromulinaceae</taxon>
        <taxon>Chrysochromulina</taxon>
    </lineage>
</organism>
<dbReference type="PANTHER" id="PTHR10217:SF435">
    <property type="entry name" value="POTASSIUM VOLTAGE-GATED CHANNEL PROTEIN EAG"/>
    <property type="match status" value="1"/>
</dbReference>
<keyword evidence="4 6" id="KW-0472">Membrane</keyword>
<dbReference type="PRINTS" id="PR01463">
    <property type="entry name" value="EAGCHANLFMLY"/>
</dbReference>
<dbReference type="Gene3D" id="1.10.287.630">
    <property type="entry name" value="Helix hairpin bin"/>
    <property type="match status" value="1"/>
</dbReference>
<dbReference type="EMBL" id="JWZX01001660">
    <property type="protein sequence ID" value="KOO32873.1"/>
    <property type="molecule type" value="Genomic_DNA"/>
</dbReference>
<evidence type="ECO:0000256" key="5">
    <source>
        <dbReference type="SAM" id="MobiDB-lite"/>
    </source>
</evidence>
<feature type="transmembrane region" description="Helical" evidence="6">
    <location>
        <begin position="120"/>
        <end position="143"/>
    </location>
</feature>
<dbReference type="Proteomes" id="UP000037460">
    <property type="component" value="Unassembled WGS sequence"/>
</dbReference>
<keyword evidence="9" id="KW-1185">Reference proteome</keyword>
<feature type="transmembrane region" description="Helical" evidence="6">
    <location>
        <begin position="354"/>
        <end position="378"/>
    </location>
</feature>
<accession>A0A0M0K3A8</accession>
<feature type="transmembrane region" description="Helical" evidence="6">
    <location>
        <begin position="89"/>
        <end position="108"/>
    </location>
</feature>
<dbReference type="SUPFAM" id="SSF51206">
    <property type="entry name" value="cAMP-binding domain-like"/>
    <property type="match status" value="1"/>
</dbReference>
<dbReference type="Pfam" id="PF00520">
    <property type="entry name" value="Ion_trans"/>
    <property type="match status" value="1"/>
</dbReference>
<evidence type="ECO:0000259" key="7">
    <source>
        <dbReference type="Pfam" id="PF00520"/>
    </source>
</evidence>
<feature type="compositionally biased region" description="Basic and acidic residues" evidence="5">
    <location>
        <begin position="32"/>
        <end position="43"/>
    </location>
</feature>
<comment type="subcellular location">
    <subcellularLocation>
        <location evidence="1">Membrane</location>
        <topology evidence="1">Multi-pass membrane protein</topology>
    </subcellularLocation>
</comment>
<reference evidence="9" key="1">
    <citation type="journal article" date="2015" name="PLoS Genet.">
        <title>Genome Sequence and Transcriptome Analyses of Chrysochromulina tobin: Metabolic Tools for Enhanced Algal Fitness in the Prominent Order Prymnesiales (Haptophyceae).</title>
        <authorList>
            <person name="Hovde B.T."/>
            <person name="Deodato C.R."/>
            <person name="Hunsperger H.M."/>
            <person name="Ryken S.A."/>
            <person name="Yost W."/>
            <person name="Jha R.K."/>
            <person name="Patterson J."/>
            <person name="Monnat R.J. Jr."/>
            <person name="Barlow S.B."/>
            <person name="Starkenburg S.R."/>
            <person name="Cattolico R.A."/>
        </authorList>
    </citation>
    <scope>NUCLEOTIDE SEQUENCE</scope>
    <source>
        <strain evidence="9">CCMP291</strain>
    </source>
</reference>
<name>A0A0M0K3A8_9EUKA</name>
<feature type="transmembrane region" description="Helical" evidence="6">
    <location>
        <begin position="323"/>
        <end position="342"/>
    </location>
</feature>
<keyword evidence="3 6" id="KW-1133">Transmembrane helix</keyword>
<keyword evidence="2 6" id="KW-0812">Transmembrane</keyword>
<evidence type="ECO:0000313" key="8">
    <source>
        <dbReference type="EMBL" id="KOO32873.1"/>
    </source>
</evidence>
<dbReference type="InterPro" id="IPR018490">
    <property type="entry name" value="cNMP-bd_dom_sf"/>
</dbReference>
<dbReference type="SUPFAM" id="SSF81324">
    <property type="entry name" value="Voltage-gated potassium channels"/>
    <property type="match status" value="1"/>
</dbReference>
<dbReference type="AlphaFoldDB" id="A0A0M0K3A8"/>
<gene>
    <name evidence="8" type="ORF">Ctob_015179</name>
</gene>
<evidence type="ECO:0000256" key="4">
    <source>
        <dbReference type="ARBA" id="ARBA00023136"/>
    </source>
</evidence>
<sequence length="525" mass="59089">MFAGASLTGGGVAPPPRGPLQRPMRESNSTMTKEEAEDLARAEEEGEGQMAVRTRGTYEEKKETRGKIKRKPWYIIDPRTSKFMGYWDAISMTALLFTAIVTFVEVAFVDGSGEVDGLFIINRVVDLVFLLDLGLQFFLMYAYQGNNPADSVRWIYDPVKIRRQYLRGWFALDAFSIGVSGFDFLALKAVSGEDGGGANLKVFRMIRMARLIKLVRLVRSSRILKRFETRMAINYGTLSLIKIGVGLLISSHWTACIWGLQTQWESPRDTWYVLKGYCVFVPPPDFAFYADQHVAGNLTATALYNEVLDNVVHYQCDEAMRRYIASLYWAMMTITSIGYGDIAATPGNALEQAVGVVLMLSGGMIWGTVIAVFCGVLTNMDPKGTEFKRTMDDLNSFMSEQGLPPEMRPKLREYFHQTRHLQVARANKALISMMSPMLQGKVVWEINQRWLKHVWFLRNAEDTFMVKLALTLTAAVFAPSELCPNGYMYISHRGIVLYGGRVLTSGKVWGEDMILSSPALRSKYA</sequence>
<evidence type="ECO:0000256" key="2">
    <source>
        <dbReference type="ARBA" id="ARBA00022692"/>
    </source>
</evidence>
<dbReference type="InterPro" id="IPR050818">
    <property type="entry name" value="KCNH_animal-type"/>
</dbReference>